<dbReference type="InterPro" id="IPR049163">
    <property type="entry name" value="Pif1-like_2B_dom"/>
</dbReference>
<dbReference type="AlphaFoldDB" id="A0AAF0XKG2"/>
<name>A0AAF0XKG2_DAUCS</name>
<reference evidence="2" key="1">
    <citation type="journal article" date="2016" name="Nat. Genet.">
        <title>A high-quality carrot genome assembly provides new insights into carotenoid accumulation and asterid genome evolution.</title>
        <authorList>
            <person name="Iorizzo M."/>
            <person name="Ellison S."/>
            <person name="Senalik D."/>
            <person name="Zeng P."/>
            <person name="Satapoomin P."/>
            <person name="Huang J."/>
            <person name="Bowman M."/>
            <person name="Iovene M."/>
            <person name="Sanseverino W."/>
            <person name="Cavagnaro P."/>
            <person name="Yildiz M."/>
            <person name="Macko-Podgorni A."/>
            <person name="Moranska E."/>
            <person name="Grzebelus E."/>
            <person name="Grzebelus D."/>
            <person name="Ashrafi H."/>
            <person name="Zheng Z."/>
            <person name="Cheng S."/>
            <person name="Spooner D."/>
            <person name="Van Deynze A."/>
            <person name="Simon P."/>
        </authorList>
    </citation>
    <scope>NUCLEOTIDE SEQUENCE</scope>
    <source>
        <tissue evidence="2">Leaf</tissue>
    </source>
</reference>
<proteinExistence type="predicted"/>
<dbReference type="Proteomes" id="UP000077755">
    <property type="component" value="Chromosome 7"/>
</dbReference>
<dbReference type="Pfam" id="PF21530">
    <property type="entry name" value="Pif1_2B_dom"/>
    <property type="match status" value="1"/>
</dbReference>
<sequence length="137" mass="15385">MLMRNLNQTIGLCNGTRMIITKCLKHCVECKVISGSYVGTRHYIPRINCCPTDSKLPFKLIRKQMPLQVCYVITINKAQGQSLESVGLYLPEPVFTHWQLYVAVSRVTSPAGLRIFIDDTEGGSTSVTDNVVFKEVF</sequence>
<accession>A0AAF0XKG2</accession>
<reference evidence="2" key="2">
    <citation type="submission" date="2022-03" db="EMBL/GenBank/DDBJ databases">
        <title>Draft title - Genomic analysis of global carrot germplasm unveils the trajectory of domestication and the origin of high carotenoid orange carrot.</title>
        <authorList>
            <person name="Iorizzo M."/>
            <person name="Ellison S."/>
            <person name="Senalik D."/>
            <person name="Macko-Podgorni A."/>
            <person name="Grzebelus D."/>
            <person name="Bostan H."/>
            <person name="Rolling W."/>
            <person name="Curaba J."/>
            <person name="Simon P."/>
        </authorList>
    </citation>
    <scope>NUCLEOTIDE SEQUENCE</scope>
    <source>
        <tissue evidence="2">Leaf</tissue>
    </source>
</reference>
<protein>
    <recommendedName>
        <fullName evidence="1">DNA helicase Pif1-like 2B domain-containing protein</fullName>
    </recommendedName>
</protein>
<gene>
    <name evidence="2" type="ORF">DCAR_0728116</name>
</gene>
<dbReference type="GO" id="GO:0005657">
    <property type="term" value="C:replication fork"/>
    <property type="evidence" value="ECO:0007669"/>
    <property type="project" value="TreeGrafter"/>
</dbReference>
<evidence type="ECO:0000313" key="2">
    <source>
        <dbReference type="EMBL" id="WOH08672.1"/>
    </source>
</evidence>
<organism evidence="2 3">
    <name type="scientific">Daucus carota subsp. sativus</name>
    <name type="common">Carrot</name>
    <dbReference type="NCBI Taxonomy" id="79200"/>
    <lineage>
        <taxon>Eukaryota</taxon>
        <taxon>Viridiplantae</taxon>
        <taxon>Streptophyta</taxon>
        <taxon>Embryophyta</taxon>
        <taxon>Tracheophyta</taxon>
        <taxon>Spermatophyta</taxon>
        <taxon>Magnoliopsida</taxon>
        <taxon>eudicotyledons</taxon>
        <taxon>Gunneridae</taxon>
        <taxon>Pentapetalae</taxon>
        <taxon>asterids</taxon>
        <taxon>campanulids</taxon>
        <taxon>Apiales</taxon>
        <taxon>Apiaceae</taxon>
        <taxon>Apioideae</taxon>
        <taxon>Scandiceae</taxon>
        <taxon>Daucinae</taxon>
        <taxon>Daucus</taxon>
        <taxon>Daucus sect. Daucus</taxon>
    </lineage>
</organism>
<dbReference type="PANTHER" id="PTHR23274">
    <property type="entry name" value="DNA HELICASE-RELATED"/>
    <property type="match status" value="1"/>
</dbReference>
<dbReference type="GO" id="GO:0006260">
    <property type="term" value="P:DNA replication"/>
    <property type="evidence" value="ECO:0007669"/>
    <property type="project" value="TreeGrafter"/>
</dbReference>
<keyword evidence="3" id="KW-1185">Reference proteome</keyword>
<dbReference type="InterPro" id="IPR027417">
    <property type="entry name" value="P-loop_NTPase"/>
</dbReference>
<feature type="domain" description="DNA helicase Pif1-like 2B" evidence="1">
    <location>
        <begin position="1"/>
        <end position="22"/>
    </location>
</feature>
<dbReference type="SUPFAM" id="SSF52540">
    <property type="entry name" value="P-loop containing nucleoside triphosphate hydrolases"/>
    <property type="match status" value="1"/>
</dbReference>
<dbReference type="CDD" id="cd18809">
    <property type="entry name" value="SF1_C_RecD"/>
    <property type="match status" value="1"/>
</dbReference>
<dbReference type="PANTHER" id="PTHR23274:SF33">
    <property type="entry name" value="ANIMAL RPA1 DOMAIN PROTEIN"/>
    <property type="match status" value="1"/>
</dbReference>
<dbReference type="EMBL" id="CP093349">
    <property type="protein sequence ID" value="WOH08672.1"/>
    <property type="molecule type" value="Genomic_DNA"/>
</dbReference>
<dbReference type="Gene3D" id="3.40.50.300">
    <property type="entry name" value="P-loop containing nucleotide triphosphate hydrolases"/>
    <property type="match status" value="1"/>
</dbReference>
<evidence type="ECO:0000259" key="1">
    <source>
        <dbReference type="Pfam" id="PF21530"/>
    </source>
</evidence>
<evidence type="ECO:0000313" key="3">
    <source>
        <dbReference type="Proteomes" id="UP000077755"/>
    </source>
</evidence>